<protein>
    <recommendedName>
        <fullName evidence="7">Pentatricopeptide repeat-containing protein</fullName>
    </recommendedName>
</protein>
<gene>
    <name evidence="5" type="ORF">PCOR1329_LOCUS1103</name>
</gene>
<organism evidence="5 6">
    <name type="scientific">Prorocentrum cordatum</name>
    <dbReference type="NCBI Taxonomy" id="2364126"/>
    <lineage>
        <taxon>Eukaryota</taxon>
        <taxon>Sar</taxon>
        <taxon>Alveolata</taxon>
        <taxon>Dinophyceae</taxon>
        <taxon>Prorocentrales</taxon>
        <taxon>Prorocentraceae</taxon>
        <taxon>Prorocentrum</taxon>
    </lineage>
</organism>
<dbReference type="SUPFAM" id="SSF56349">
    <property type="entry name" value="DNA breaking-rejoining enzymes"/>
    <property type="match status" value="1"/>
</dbReference>
<comment type="caution">
    <text evidence="5">The sequence shown here is derived from an EMBL/GenBank/DDBJ whole genome shotgun (WGS) entry which is preliminary data.</text>
</comment>
<feature type="compositionally biased region" description="Low complexity" evidence="4">
    <location>
        <begin position="266"/>
        <end position="280"/>
    </location>
</feature>
<dbReference type="PANTHER" id="PTHR47447:SF17">
    <property type="entry name" value="OS12G0638900 PROTEIN"/>
    <property type="match status" value="1"/>
</dbReference>
<keyword evidence="2" id="KW-0233">DNA recombination</keyword>
<evidence type="ECO:0000256" key="1">
    <source>
        <dbReference type="ARBA" id="ARBA00022737"/>
    </source>
</evidence>
<dbReference type="InterPro" id="IPR011990">
    <property type="entry name" value="TPR-like_helical_dom_sf"/>
</dbReference>
<evidence type="ECO:0000256" key="4">
    <source>
        <dbReference type="SAM" id="MobiDB-lite"/>
    </source>
</evidence>
<feature type="region of interest" description="Disordered" evidence="4">
    <location>
        <begin position="655"/>
        <end position="679"/>
    </location>
</feature>
<feature type="repeat" description="PPR" evidence="3">
    <location>
        <begin position="466"/>
        <end position="500"/>
    </location>
</feature>
<feature type="region of interest" description="Disordered" evidence="4">
    <location>
        <begin position="603"/>
        <end position="639"/>
    </location>
</feature>
<evidence type="ECO:0000313" key="5">
    <source>
        <dbReference type="EMBL" id="CAK0789571.1"/>
    </source>
</evidence>
<dbReference type="EMBL" id="CAUYUJ010000259">
    <property type="protein sequence ID" value="CAK0789571.1"/>
    <property type="molecule type" value="Genomic_DNA"/>
</dbReference>
<reference evidence="5" key="1">
    <citation type="submission" date="2023-10" db="EMBL/GenBank/DDBJ databases">
        <authorList>
            <person name="Chen Y."/>
            <person name="Shah S."/>
            <person name="Dougan E. K."/>
            <person name="Thang M."/>
            <person name="Chan C."/>
        </authorList>
    </citation>
    <scope>NUCLEOTIDE SEQUENCE [LARGE SCALE GENOMIC DNA]</scope>
</reference>
<feature type="compositionally biased region" description="Basic and acidic residues" evidence="4">
    <location>
        <begin position="50"/>
        <end position="62"/>
    </location>
</feature>
<feature type="repeat" description="PPR" evidence="3">
    <location>
        <begin position="571"/>
        <end position="605"/>
    </location>
</feature>
<dbReference type="Proteomes" id="UP001189429">
    <property type="component" value="Unassembled WGS sequence"/>
</dbReference>
<evidence type="ECO:0000256" key="3">
    <source>
        <dbReference type="PROSITE-ProRule" id="PRU00708"/>
    </source>
</evidence>
<dbReference type="InterPro" id="IPR002885">
    <property type="entry name" value="PPR_rpt"/>
</dbReference>
<evidence type="ECO:0000256" key="2">
    <source>
        <dbReference type="ARBA" id="ARBA00023172"/>
    </source>
</evidence>
<dbReference type="Pfam" id="PF13812">
    <property type="entry name" value="PPR_3"/>
    <property type="match status" value="1"/>
</dbReference>
<name>A0ABN9PDT3_9DINO</name>
<dbReference type="Gene3D" id="1.10.443.10">
    <property type="entry name" value="Intergrase catalytic core"/>
    <property type="match status" value="1"/>
</dbReference>
<feature type="region of interest" description="Disordered" evidence="4">
    <location>
        <begin position="253"/>
        <end position="344"/>
    </location>
</feature>
<proteinExistence type="predicted"/>
<evidence type="ECO:0008006" key="7">
    <source>
        <dbReference type="Google" id="ProtNLM"/>
    </source>
</evidence>
<dbReference type="Gene3D" id="1.25.40.10">
    <property type="entry name" value="Tetratricopeptide repeat domain"/>
    <property type="match status" value="1"/>
</dbReference>
<keyword evidence="6" id="KW-1185">Reference proteome</keyword>
<dbReference type="InterPro" id="IPR011010">
    <property type="entry name" value="DNA_brk_join_enz"/>
</dbReference>
<dbReference type="PANTHER" id="PTHR47447">
    <property type="entry name" value="OS03G0856100 PROTEIN"/>
    <property type="match status" value="1"/>
</dbReference>
<accession>A0ABN9PDT3</accession>
<feature type="compositionally biased region" description="Low complexity" evidence="4">
    <location>
        <begin position="1"/>
        <end position="31"/>
    </location>
</feature>
<feature type="repeat" description="PPR" evidence="3">
    <location>
        <begin position="501"/>
        <end position="535"/>
    </location>
</feature>
<dbReference type="PROSITE" id="PS51375">
    <property type="entry name" value="PPR"/>
    <property type="match status" value="3"/>
</dbReference>
<dbReference type="NCBIfam" id="TIGR00756">
    <property type="entry name" value="PPR"/>
    <property type="match status" value="1"/>
</dbReference>
<feature type="region of interest" description="Disordered" evidence="4">
    <location>
        <begin position="1"/>
        <end position="62"/>
    </location>
</feature>
<feature type="compositionally biased region" description="Low complexity" evidence="4">
    <location>
        <begin position="606"/>
        <end position="639"/>
    </location>
</feature>
<keyword evidence="1" id="KW-0677">Repeat</keyword>
<dbReference type="InterPro" id="IPR013762">
    <property type="entry name" value="Integrase-like_cat_sf"/>
</dbReference>
<sequence>MRSAAAAPAARAARMAPPGRQGLLEAAARAAGRGRRPRPEAALAGQVASRQDRGGERSGLHQEEARAYVKWRADHPTFQPEKVPEVVKRGNSLLRLAGSIERAAELLKHAREEAQGLSPWLPGRDREERLADEEALINFAVLLARVVGRTQGAIKQKLFAVRYAHLVAGYSDPLLHRGTPIRRAEVQHFLTVAGLAAGLSREEIGSHSLRIGGATAMCHVTEDLSRVRRFGRWQSDAFHGYLWESHEPMKGISGKMARGNSSLTNPAKDSAPSRAAAGAESARRGAGRSGGRGADGDAKRRPVPSASDDTLGPQPEVGLRRPSRYRREPKASGPLPPIAGRRPCTTNVTEMAMVLRGACQWHRRIRQLRPMPSAEFEDEALHSGAAWSCRAHGVGSLGSGLPGRASTGGRQMFAVVVCVGDCAVTVGTGERAVAAELDVHARLTHGGSGCKVGAMRRAGPAGPGVDDSCYCAAIRACGRGGRPFAALRLLREMRRDGLAPSAASLSAAISACAAAGDWERSLALLAAMPREGAVPDVVAYSAAISACRLGRQPRWAEWLLEKMDQELVPPDVVAYSAAISACAEGRRWAQSLRLLGTMRGAGVRWRPTPSATAPRSSPARGPTAGSGPWRSGPSSAAAARLRPAAPATALCCWPARGAAGGRSPCRSWRRCGTPAPAPT</sequence>
<evidence type="ECO:0000313" key="6">
    <source>
        <dbReference type="Proteomes" id="UP001189429"/>
    </source>
</evidence>